<dbReference type="PANTHER" id="PTHR43591">
    <property type="entry name" value="METHYLTRANSFERASE"/>
    <property type="match status" value="1"/>
</dbReference>
<accession>A0AAE3J6Z9</accession>
<keyword evidence="2" id="KW-0808">Transferase</keyword>
<dbReference type="GO" id="GO:0008757">
    <property type="term" value="F:S-adenosylmethionine-dependent methyltransferase activity"/>
    <property type="evidence" value="ECO:0007669"/>
    <property type="project" value="InterPro"/>
</dbReference>
<proteinExistence type="predicted"/>
<feature type="domain" description="Methyltransferase type 11" evidence="1">
    <location>
        <begin position="50"/>
        <end position="144"/>
    </location>
</feature>
<protein>
    <submittedName>
        <fullName evidence="2">Class I SAM-dependent methyltransferase</fullName>
    </submittedName>
</protein>
<dbReference type="Proteomes" id="UP001197875">
    <property type="component" value="Unassembled WGS sequence"/>
</dbReference>
<dbReference type="GO" id="GO:0032259">
    <property type="term" value="P:methylation"/>
    <property type="evidence" value="ECO:0007669"/>
    <property type="project" value="UniProtKB-KW"/>
</dbReference>
<evidence type="ECO:0000313" key="3">
    <source>
        <dbReference type="Proteomes" id="UP001197875"/>
    </source>
</evidence>
<dbReference type="Pfam" id="PF08241">
    <property type="entry name" value="Methyltransf_11"/>
    <property type="match status" value="1"/>
</dbReference>
<dbReference type="InterPro" id="IPR029063">
    <property type="entry name" value="SAM-dependent_MTases_sf"/>
</dbReference>
<gene>
    <name evidence="2" type="ORF">LKD71_11580</name>
</gene>
<dbReference type="CDD" id="cd02440">
    <property type="entry name" value="AdoMet_MTases"/>
    <property type="match status" value="1"/>
</dbReference>
<evidence type="ECO:0000259" key="1">
    <source>
        <dbReference type="Pfam" id="PF08241"/>
    </source>
</evidence>
<dbReference type="InterPro" id="IPR013216">
    <property type="entry name" value="Methyltransf_11"/>
</dbReference>
<organism evidence="2 3">
    <name type="scientific">Fusicatenibacter faecihominis</name>
    <dbReference type="NCBI Taxonomy" id="2881276"/>
    <lineage>
        <taxon>Bacteria</taxon>
        <taxon>Bacillati</taxon>
        <taxon>Bacillota</taxon>
        <taxon>Clostridia</taxon>
        <taxon>Lachnospirales</taxon>
        <taxon>Lachnospiraceae</taxon>
        <taxon>Fusicatenibacter</taxon>
    </lineage>
</organism>
<sequence length="240" mass="28018">MEKERIINYWSERSHEFVDLRTEEQNSEMGRKWLSEIEKNLPKGRKLKILDVGTGTGFFALMLSARGHQVMGIDLTDHMIYHARELAKEQKSSAEFFVMDAEKPEFPDATFDVVVSRNLTWTLPHAEEAYREWTRVLKKGGVLLNFDADYGHDDFTRDEEKLPPEHAHCRLKEGLVQECEAIKDELEISRKLRPQWDLEVLGKMGYASVTVDETLSDRIYRNFDKFYNPTPMFALKAVKE</sequence>
<dbReference type="AlphaFoldDB" id="A0AAE3J6Z9"/>
<dbReference type="Gene3D" id="3.40.50.150">
    <property type="entry name" value="Vaccinia Virus protein VP39"/>
    <property type="match status" value="1"/>
</dbReference>
<keyword evidence="2" id="KW-0489">Methyltransferase</keyword>
<reference evidence="2 3" key="1">
    <citation type="submission" date="2021-10" db="EMBL/GenBank/DDBJ databases">
        <title>Anaerobic single-cell dispensing facilitates the cultivation of human gut bacteria.</title>
        <authorList>
            <person name="Afrizal A."/>
        </authorList>
    </citation>
    <scope>NUCLEOTIDE SEQUENCE [LARGE SCALE GENOMIC DNA]</scope>
    <source>
        <strain evidence="2 3">CLA-AA-H277</strain>
    </source>
</reference>
<dbReference type="PANTHER" id="PTHR43591:SF24">
    <property type="entry name" value="2-METHOXY-6-POLYPRENYL-1,4-BENZOQUINOL METHYLASE, MITOCHONDRIAL"/>
    <property type="match status" value="1"/>
</dbReference>
<evidence type="ECO:0000313" key="2">
    <source>
        <dbReference type="EMBL" id="MCC2190439.1"/>
    </source>
</evidence>
<comment type="caution">
    <text evidence="2">The sequence shown here is derived from an EMBL/GenBank/DDBJ whole genome shotgun (WGS) entry which is preliminary data.</text>
</comment>
<keyword evidence="3" id="KW-1185">Reference proteome</keyword>
<dbReference type="RefSeq" id="WP_227615532.1">
    <property type="nucleotide sequence ID" value="NZ_JAJEPR010000020.1"/>
</dbReference>
<dbReference type="SUPFAM" id="SSF53335">
    <property type="entry name" value="S-adenosyl-L-methionine-dependent methyltransferases"/>
    <property type="match status" value="1"/>
</dbReference>
<dbReference type="EMBL" id="JAJEPR010000020">
    <property type="protein sequence ID" value="MCC2190439.1"/>
    <property type="molecule type" value="Genomic_DNA"/>
</dbReference>
<name>A0AAE3J6Z9_9FIRM</name>